<reference evidence="1" key="1">
    <citation type="submission" date="2020-02" db="EMBL/GenBank/DDBJ databases">
        <authorList>
            <person name="Meier V. D."/>
        </authorList>
    </citation>
    <scope>NUCLEOTIDE SEQUENCE</scope>
    <source>
        <strain evidence="1">AVDCRST_MAG37</strain>
    </source>
</reference>
<organism evidence="1">
    <name type="scientific">uncultured Rubrobacteraceae bacterium</name>
    <dbReference type="NCBI Taxonomy" id="349277"/>
    <lineage>
        <taxon>Bacteria</taxon>
        <taxon>Bacillati</taxon>
        <taxon>Actinomycetota</taxon>
        <taxon>Rubrobacteria</taxon>
        <taxon>Rubrobacterales</taxon>
        <taxon>Rubrobacteraceae</taxon>
        <taxon>environmental samples</taxon>
    </lineage>
</organism>
<protein>
    <submittedName>
        <fullName evidence="1">Uncharacterized protein</fullName>
    </submittedName>
</protein>
<gene>
    <name evidence="1" type="ORF">AVDCRST_MAG37-1972</name>
</gene>
<proteinExistence type="predicted"/>
<name>A0A6J4QQC5_9ACTN</name>
<evidence type="ECO:0000313" key="1">
    <source>
        <dbReference type="EMBL" id="CAA9447417.1"/>
    </source>
</evidence>
<dbReference type="EMBL" id="CADCVD010000093">
    <property type="protein sequence ID" value="CAA9447417.1"/>
    <property type="molecule type" value="Genomic_DNA"/>
</dbReference>
<accession>A0A6J4QQC5</accession>
<dbReference type="AlphaFoldDB" id="A0A6J4QQC5"/>
<sequence length="35" mass="4167">MRVLVVYDETYHSYRIFIVKMIEDHLTVLRQGVAA</sequence>